<dbReference type="InterPro" id="IPR001357">
    <property type="entry name" value="BRCT_dom"/>
</dbReference>
<gene>
    <name evidence="13" type="ORF">LSH36_35g02005</name>
</gene>
<sequence length="946" mass="106578">MAYTVTVPGNQSFKITKWKVKKGQKVTQGILLALYQVLGSDKIVKLKCSYVGTVTELLLKEGQEGKPGDIVLTLEECKHPMVMKDMCAECGADLRRLKDTVALDKKGKKQLTSASVAMVHSVPELIVSEEQALELGQQDEQRLLKHRKLVLLVDLDQTLLHTTNDNIPPNLKVIAIYYHHQDVQHFQLWHNRWIWYHTKFRPGTKEFLESISKLYELHICTFGVRMYAHTIASFLDPDKKYFSYRILSRDECFSANSKTANMRALFPCGDSMVCIIDDRDDVWKSAPNLIHVKPYHFFCGTADINAPPGLGKETDDGRSHRHNVNIIRIPKKKLPPNKGPIDGNKVDATSNNGQYEGDKEEPDGSLPLAGKDNNLPQKDSVTDMDTKEIVKEIVNDNADKESEKEDKGSTVSDINDGSKNPTLDNKQDGCQKESNVGTIKGDVDTRTSDIDQILNQDILAQGEPSSGSGSSLAVDSSVEVSATKDSKVSEQVCDDLELSDSSNNESDTETSHTKKDTETTSTITNTQNVTDAKPKEIIDSTQRQKELEENEEDNASLNSSHGNRSTEKEEGEVTSEDDRCENENKKIDTEEYEELIEWEDTDDYLIYLEEILKKIHRVYYEMYDKMKEKKGEELPDLKKIIPYMRSKVLKGVNVLFSGVVPTNQPPDRSHIYHVARSLGANVHSVFMPKDSGEDSSTTHLIAAKLGTSKVNQVKKHKDVHIVNPDWLWSCMERWEWVDERMFPLTDDASYPFADSPDPWKPKKAKPVKEAIQSSSKTNCAASSAIDKEKFADYNPLYAFSSSDIKKMDEEVDEIFDESESEDSEVELRRAVLGCARKRQRESSSSEESLTAEYPKGWGQHQKRTRVACNSSGDCIDDDANIELEEMDDDENEIERKLMEDPSSVIRLSDQSSSDDDDDGESDCNNDSVGSIDDEMAEALEREFLSN</sequence>
<protein>
    <recommendedName>
        <fullName evidence="6 9">RNA polymerase II subunit A C-terminal domain phosphatase</fullName>
        <ecNumber evidence="2 9">3.1.3.16</ecNumber>
    </recommendedName>
</protein>
<dbReference type="Proteomes" id="UP001208570">
    <property type="component" value="Unassembled WGS sequence"/>
</dbReference>
<feature type="compositionally biased region" description="Basic and acidic residues" evidence="10">
    <location>
        <begin position="380"/>
        <end position="408"/>
    </location>
</feature>
<feature type="domain" description="BRCT" evidence="11">
    <location>
        <begin position="644"/>
        <end position="744"/>
    </location>
</feature>
<keyword evidence="4" id="KW-0904">Protein phosphatase</keyword>
<name>A0AAD9NE95_9ANNE</name>
<dbReference type="AlphaFoldDB" id="A0AAD9NE95"/>
<comment type="caution">
    <text evidence="13">The sequence shown here is derived from an EMBL/GenBank/DDBJ whole genome shotgun (WGS) entry which is preliminary data.</text>
</comment>
<accession>A0AAD9NE95</accession>
<evidence type="ECO:0000256" key="2">
    <source>
        <dbReference type="ARBA" id="ARBA00013081"/>
    </source>
</evidence>
<dbReference type="Pfam" id="PF03031">
    <property type="entry name" value="NIF"/>
    <property type="match status" value="1"/>
</dbReference>
<dbReference type="Pfam" id="PF00533">
    <property type="entry name" value="BRCT"/>
    <property type="match status" value="1"/>
</dbReference>
<dbReference type="InterPro" id="IPR011053">
    <property type="entry name" value="Single_hybrid_motif"/>
</dbReference>
<dbReference type="Gene3D" id="3.40.50.10190">
    <property type="entry name" value="BRCT domain"/>
    <property type="match status" value="1"/>
</dbReference>
<comment type="function">
    <text evidence="9">This promotes the activity of RNA polymerase II.</text>
</comment>
<feature type="region of interest" description="Disordered" evidence="10">
    <location>
        <begin position="329"/>
        <end position="586"/>
    </location>
</feature>
<feature type="compositionally biased region" description="Basic and acidic residues" evidence="10">
    <location>
        <begin position="532"/>
        <end position="547"/>
    </location>
</feature>
<dbReference type="Gene3D" id="2.40.50.100">
    <property type="match status" value="1"/>
</dbReference>
<comment type="catalytic activity">
    <reaction evidence="8 9">
        <text>O-phospho-L-threonyl-[protein] + H2O = L-threonyl-[protein] + phosphate</text>
        <dbReference type="Rhea" id="RHEA:47004"/>
        <dbReference type="Rhea" id="RHEA-COMP:11060"/>
        <dbReference type="Rhea" id="RHEA-COMP:11605"/>
        <dbReference type="ChEBI" id="CHEBI:15377"/>
        <dbReference type="ChEBI" id="CHEBI:30013"/>
        <dbReference type="ChEBI" id="CHEBI:43474"/>
        <dbReference type="ChEBI" id="CHEBI:61977"/>
        <dbReference type="EC" id="3.1.3.16"/>
    </reaction>
</comment>
<evidence type="ECO:0000259" key="11">
    <source>
        <dbReference type="PROSITE" id="PS50172"/>
    </source>
</evidence>
<feature type="region of interest" description="Disordered" evidence="10">
    <location>
        <begin position="897"/>
        <end position="931"/>
    </location>
</feature>
<dbReference type="InterPro" id="IPR039189">
    <property type="entry name" value="Fcp1"/>
</dbReference>
<proteinExistence type="predicted"/>
<evidence type="ECO:0000256" key="8">
    <source>
        <dbReference type="ARBA" id="ARBA00048336"/>
    </source>
</evidence>
<dbReference type="PANTHER" id="PTHR23081">
    <property type="entry name" value="RNA POLYMERASE II CTD PHOSPHATASE"/>
    <property type="match status" value="1"/>
</dbReference>
<evidence type="ECO:0000256" key="5">
    <source>
        <dbReference type="ARBA" id="ARBA00023242"/>
    </source>
</evidence>
<evidence type="ECO:0000256" key="1">
    <source>
        <dbReference type="ARBA" id="ARBA00004123"/>
    </source>
</evidence>
<dbReference type="SMART" id="SM00292">
    <property type="entry name" value="BRCT"/>
    <property type="match status" value="1"/>
</dbReference>
<dbReference type="PROSITE" id="PS50969">
    <property type="entry name" value="FCP1"/>
    <property type="match status" value="1"/>
</dbReference>
<feature type="domain" description="FCP1 homology" evidence="12">
    <location>
        <begin position="144"/>
        <end position="317"/>
    </location>
</feature>
<evidence type="ECO:0000259" key="12">
    <source>
        <dbReference type="PROSITE" id="PS50969"/>
    </source>
</evidence>
<comment type="subcellular location">
    <subcellularLocation>
        <location evidence="1 9">Nucleus</location>
    </subcellularLocation>
</comment>
<feature type="compositionally biased region" description="Low complexity" evidence="10">
    <location>
        <begin position="519"/>
        <end position="530"/>
    </location>
</feature>
<comment type="catalytic activity">
    <reaction evidence="7 9">
        <text>O-phospho-L-seryl-[protein] + H2O = L-seryl-[protein] + phosphate</text>
        <dbReference type="Rhea" id="RHEA:20629"/>
        <dbReference type="Rhea" id="RHEA-COMP:9863"/>
        <dbReference type="Rhea" id="RHEA-COMP:11604"/>
        <dbReference type="ChEBI" id="CHEBI:15377"/>
        <dbReference type="ChEBI" id="CHEBI:29999"/>
        <dbReference type="ChEBI" id="CHEBI:43474"/>
        <dbReference type="ChEBI" id="CHEBI:83421"/>
        <dbReference type="EC" id="3.1.3.16"/>
    </reaction>
</comment>
<dbReference type="GO" id="GO:0008420">
    <property type="term" value="F:RNA polymerase II CTD heptapeptide repeat phosphatase activity"/>
    <property type="evidence" value="ECO:0007669"/>
    <property type="project" value="UniProtKB-UniRule"/>
</dbReference>
<evidence type="ECO:0000313" key="13">
    <source>
        <dbReference type="EMBL" id="KAK2166780.1"/>
    </source>
</evidence>
<keyword evidence="14" id="KW-1185">Reference proteome</keyword>
<dbReference type="PANTHER" id="PTHR23081:SF36">
    <property type="entry name" value="RNA POLYMERASE II SUBUNIT A C-TERMINAL DOMAIN PHOSPHATASE"/>
    <property type="match status" value="1"/>
</dbReference>
<feature type="compositionally biased region" description="Acidic residues" evidence="10">
    <location>
        <begin position="912"/>
        <end position="923"/>
    </location>
</feature>
<dbReference type="PROSITE" id="PS50172">
    <property type="entry name" value="BRCT"/>
    <property type="match status" value="1"/>
</dbReference>
<dbReference type="InterPro" id="IPR036420">
    <property type="entry name" value="BRCT_dom_sf"/>
</dbReference>
<feature type="compositionally biased region" description="Polar residues" evidence="10">
    <location>
        <begin position="409"/>
        <end position="424"/>
    </location>
</feature>
<feature type="compositionally biased region" description="Acidic residues" evidence="10">
    <location>
        <begin position="569"/>
        <end position="580"/>
    </location>
</feature>
<dbReference type="InterPro" id="IPR004274">
    <property type="entry name" value="FCP1_dom"/>
</dbReference>
<dbReference type="SUPFAM" id="SSF56784">
    <property type="entry name" value="HAD-like"/>
    <property type="match status" value="1"/>
</dbReference>
<dbReference type="CDD" id="cd07521">
    <property type="entry name" value="HAD_FCP1-like"/>
    <property type="match status" value="1"/>
</dbReference>
<evidence type="ECO:0000256" key="3">
    <source>
        <dbReference type="ARBA" id="ARBA00022801"/>
    </source>
</evidence>
<evidence type="ECO:0000256" key="6">
    <source>
        <dbReference type="ARBA" id="ARBA00040602"/>
    </source>
</evidence>
<dbReference type="InterPro" id="IPR036412">
    <property type="entry name" value="HAD-like_sf"/>
</dbReference>
<evidence type="ECO:0000313" key="14">
    <source>
        <dbReference type="Proteomes" id="UP001208570"/>
    </source>
</evidence>
<evidence type="ECO:0000256" key="9">
    <source>
        <dbReference type="RuleBase" id="RU366066"/>
    </source>
</evidence>
<dbReference type="SUPFAM" id="SSF51230">
    <property type="entry name" value="Single hybrid motif"/>
    <property type="match status" value="1"/>
</dbReference>
<keyword evidence="3 9" id="KW-0378">Hydrolase</keyword>
<dbReference type="GO" id="GO:0005634">
    <property type="term" value="C:nucleus"/>
    <property type="evidence" value="ECO:0007669"/>
    <property type="project" value="UniProtKB-SubCell"/>
</dbReference>
<feature type="region of interest" description="Disordered" evidence="10">
    <location>
        <begin position="836"/>
        <end position="880"/>
    </location>
</feature>
<evidence type="ECO:0000256" key="10">
    <source>
        <dbReference type="SAM" id="MobiDB-lite"/>
    </source>
</evidence>
<dbReference type="Gene3D" id="3.40.50.1000">
    <property type="entry name" value="HAD superfamily/HAD-like"/>
    <property type="match status" value="1"/>
</dbReference>
<dbReference type="EC" id="3.1.3.16" evidence="2 9"/>
<dbReference type="EMBL" id="JAODUP010000035">
    <property type="protein sequence ID" value="KAK2166780.1"/>
    <property type="molecule type" value="Genomic_DNA"/>
</dbReference>
<dbReference type="SUPFAM" id="SSF52113">
    <property type="entry name" value="BRCT domain"/>
    <property type="match status" value="1"/>
</dbReference>
<feature type="compositionally biased region" description="Low complexity" evidence="10">
    <location>
        <begin position="465"/>
        <end position="478"/>
    </location>
</feature>
<dbReference type="CDD" id="cd17729">
    <property type="entry name" value="BRCT_CTDP1"/>
    <property type="match status" value="1"/>
</dbReference>
<dbReference type="NCBIfam" id="TIGR02250">
    <property type="entry name" value="FCP1_euk"/>
    <property type="match status" value="1"/>
</dbReference>
<organism evidence="13 14">
    <name type="scientific">Paralvinella palmiformis</name>
    <dbReference type="NCBI Taxonomy" id="53620"/>
    <lineage>
        <taxon>Eukaryota</taxon>
        <taxon>Metazoa</taxon>
        <taxon>Spiralia</taxon>
        <taxon>Lophotrochozoa</taxon>
        <taxon>Annelida</taxon>
        <taxon>Polychaeta</taxon>
        <taxon>Sedentaria</taxon>
        <taxon>Canalipalpata</taxon>
        <taxon>Terebellida</taxon>
        <taxon>Terebelliformia</taxon>
        <taxon>Alvinellidae</taxon>
        <taxon>Paralvinella</taxon>
    </lineage>
</organism>
<evidence type="ECO:0000256" key="7">
    <source>
        <dbReference type="ARBA" id="ARBA00047761"/>
    </source>
</evidence>
<dbReference type="InterPro" id="IPR023214">
    <property type="entry name" value="HAD_sf"/>
</dbReference>
<dbReference type="InterPro" id="IPR011947">
    <property type="entry name" value="FCP1_euk"/>
</dbReference>
<feature type="compositionally biased region" description="Basic and acidic residues" evidence="10">
    <location>
        <begin position="509"/>
        <end position="518"/>
    </location>
</feature>
<dbReference type="FunFam" id="3.40.50.10190:FF:000007">
    <property type="entry name" value="RNA polymerase II subunit A C-terminal domain phosphatase"/>
    <property type="match status" value="1"/>
</dbReference>
<dbReference type="SMART" id="SM00577">
    <property type="entry name" value="CPDc"/>
    <property type="match status" value="1"/>
</dbReference>
<reference evidence="13" key="1">
    <citation type="journal article" date="2023" name="Mol. Biol. Evol.">
        <title>Third-Generation Sequencing Reveals the Adaptive Role of the Epigenome in Three Deep-Sea Polychaetes.</title>
        <authorList>
            <person name="Perez M."/>
            <person name="Aroh O."/>
            <person name="Sun Y."/>
            <person name="Lan Y."/>
            <person name="Juniper S.K."/>
            <person name="Young C.R."/>
            <person name="Angers B."/>
            <person name="Qian P.Y."/>
        </authorList>
    </citation>
    <scope>NUCLEOTIDE SEQUENCE</scope>
    <source>
        <strain evidence="13">P08H-3</strain>
    </source>
</reference>
<evidence type="ECO:0000256" key="4">
    <source>
        <dbReference type="ARBA" id="ARBA00022912"/>
    </source>
</evidence>
<keyword evidence="5 9" id="KW-0539">Nucleus</keyword>